<evidence type="ECO:0000313" key="12">
    <source>
        <dbReference type="EMBL" id="KAJ4391450.1"/>
    </source>
</evidence>
<dbReference type="AlphaFoldDB" id="A0A9W8YUV9"/>
<dbReference type="GO" id="GO:0005789">
    <property type="term" value="C:endoplasmic reticulum membrane"/>
    <property type="evidence" value="ECO:0007669"/>
    <property type="project" value="UniProtKB-SubCell"/>
</dbReference>
<dbReference type="OrthoDB" id="3231855at2759"/>
<evidence type="ECO:0000313" key="13">
    <source>
        <dbReference type="Proteomes" id="UP001140453"/>
    </source>
</evidence>
<name>A0A9W8YUV9_9PEZI</name>
<evidence type="ECO:0000256" key="5">
    <source>
        <dbReference type="ARBA" id="ARBA00022824"/>
    </source>
</evidence>
<keyword evidence="8 11" id="KW-1133">Transmembrane helix</keyword>
<dbReference type="EMBL" id="JAPEVB010000003">
    <property type="protein sequence ID" value="KAJ4391450.1"/>
    <property type="molecule type" value="Genomic_DNA"/>
</dbReference>
<evidence type="ECO:0000256" key="8">
    <source>
        <dbReference type="ARBA" id="ARBA00022989"/>
    </source>
</evidence>
<dbReference type="Pfam" id="PF09753">
    <property type="entry name" value="Use1"/>
    <property type="match status" value="1"/>
</dbReference>
<comment type="similarity">
    <text evidence="2">Belongs to the USE1 family.</text>
</comment>
<evidence type="ECO:0000256" key="11">
    <source>
        <dbReference type="SAM" id="Phobius"/>
    </source>
</evidence>
<protein>
    <recommendedName>
        <fullName evidence="14">Synaptobrevin</fullName>
    </recommendedName>
</protein>
<accession>A0A9W8YUV9</accession>
<keyword evidence="5" id="KW-0256">Endoplasmic reticulum</keyword>
<dbReference type="GO" id="GO:0031201">
    <property type="term" value="C:SNARE complex"/>
    <property type="evidence" value="ECO:0007669"/>
    <property type="project" value="TreeGrafter"/>
</dbReference>
<feature type="transmembrane region" description="Helical" evidence="11">
    <location>
        <begin position="315"/>
        <end position="335"/>
    </location>
</feature>
<reference evidence="12" key="1">
    <citation type="submission" date="2022-10" db="EMBL/GenBank/DDBJ databases">
        <title>Tapping the CABI collections for fungal endophytes: first genome assemblies for Collariella, Neodidymelliopsis, Ascochyta clinopodiicola, Didymella pomorum, Didymosphaeria variabile, Neocosmospora piperis and Neocucurbitaria cava.</title>
        <authorList>
            <person name="Hill R."/>
        </authorList>
    </citation>
    <scope>NUCLEOTIDE SEQUENCE</scope>
    <source>
        <strain evidence="12">IMI 355082</strain>
    </source>
</reference>
<evidence type="ECO:0000256" key="2">
    <source>
        <dbReference type="ARBA" id="ARBA00007891"/>
    </source>
</evidence>
<dbReference type="Proteomes" id="UP001140453">
    <property type="component" value="Unassembled WGS sequence"/>
</dbReference>
<sequence>MRPQTQPMNPIADLDRLLSRLQQSILRADAERERRLRDSEYERQKLAFNIDYARTLLTRMEQDAFGIKVLTRKQETQADLNRKRELLDTLTYRLKEVEELSAHSVDDEDTSSEGDDYLNEIIMTPSDSIDSRSTDIPTQGTGEDDEANNDQEERLQDTRSPGRGGSGQIVETLDDFLSEKPDVVTTQTLRPRGKQSAPSDPEKQAQFIDTAQTTGASRSLLFGEHAKDVSDVANSEAILDHQRKEQEIVTEDLLRMAGQLKLSSQKFGEALQEDTEILNRAGEGLSKNELSLEAAARRMGAITKMTEGKGWYGRIMLYAWIYGLMVLLVLLVFVLPKLRF</sequence>
<keyword evidence="6" id="KW-0931">ER-Golgi transport</keyword>
<dbReference type="GO" id="GO:0006890">
    <property type="term" value="P:retrograde vesicle-mediated transport, Golgi to endoplasmic reticulum"/>
    <property type="evidence" value="ECO:0007669"/>
    <property type="project" value="TreeGrafter"/>
</dbReference>
<evidence type="ECO:0000256" key="9">
    <source>
        <dbReference type="ARBA" id="ARBA00023136"/>
    </source>
</evidence>
<evidence type="ECO:0000256" key="4">
    <source>
        <dbReference type="ARBA" id="ARBA00022692"/>
    </source>
</evidence>
<evidence type="ECO:0000256" key="1">
    <source>
        <dbReference type="ARBA" id="ARBA00004163"/>
    </source>
</evidence>
<dbReference type="PANTHER" id="PTHR13050:SF7">
    <property type="entry name" value="VESICLE TRANSPORT PROTEIN USE1"/>
    <property type="match status" value="1"/>
</dbReference>
<comment type="subcellular location">
    <subcellularLocation>
        <location evidence="1">Endoplasmic reticulum membrane</location>
        <topology evidence="1">Single-pass type IV membrane protein</topology>
    </subcellularLocation>
</comment>
<evidence type="ECO:0000256" key="3">
    <source>
        <dbReference type="ARBA" id="ARBA00022448"/>
    </source>
</evidence>
<evidence type="ECO:0008006" key="14">
    <source>
        <dbReference type="Google" id="ProtNLM"/>
    </source>
</evidence>
<dbReference type="InterPro" id="IPR019150">
    <property type="entry name" value="Vesicle_transport_protein_Use1"/>
</dbReference>
<organism evidence="12 13">
    <name type="scientific">Gnomoniopsis smithogilvyi</name>
    <dbReference type="NCBI Taxonomy" id="1191159"/>
    <lineage>
        <taxon>Eukaryota</taxon>
        <taxon>Fungi</taxon>
        <taxon>Dikarya</taxon>
        <taxon>Ascomycota</taxon>
        <taxon>Pezizomycotina</taxon>
        <taxon>Sordariomycetes</taxon>
        <taxon>Sordariomycetidae</taxon>
        <taxon>Diaporthales</taxon>
        <taxon>Gnomoniaceae</taxon>
        <taxon>Gnomoniopsis</taxon>
    </lineage>
</organism>
<keyword evidence="7" id="KW-0653">Protein transport</keyword>
<proteinExistence type="inferred from homology"/>
<evidence type="ECO:0000256" key="7">
    <source>
        <dbReference type="ARBA" id="ARBA00022927"/>
    </source>
</evidence>
<evidence type="ECO:0000256" key="6">
    <source>
        <dbReference type="ARBA" id="ARBA00022892"/>
    </source>
</evidence>
<keyword evidence="9 11" id="KW-0472">Membrane</keyword>
<dbReference type="PANTHER" id="PTHR13050">
    <property type="entry name" value="USE1-LIKE PROTEIN"/>
    <property type="match status" value="1"/>
</dbReference>
<keyword evidence="3" id="KW-0813">Transport</keyword>
<feature type="region of interest" description="Disordered" evidence="10">
    <location>
        <begin position="123"/>
        <end position="205"/>
    </location>
</feature>
<gene>
    <name evidence="12" type="ORF">N0V93_005067</name>
</gene>
<dbReference type="GO" id="GO:0005484">
    <property type="term" value="F:SNAP receptor activity"/>
    <property type="evidence" value="ECO:0007669"/>
    <property type="project" value="TreeGrafter"/>
</dbReference>
<comment type="caution">
    <text evidence="12">The sequence shown here is derived from an EMBL/GenBank/DDBJ whole genome shotgun (WGS) entry which is preliminary data.</text>
</comment>
<keyword evidence="13" id="KW-1185">Reference proteome</keyword>
<evidence type="ECO:0000256" key="10">
    <source>
        <dbReference type="SAM" id="MobiDB-lite"/>
    </source>
</evidence>
<dbReference type="GO" id="GO:0015031">
    <property type="term" value="P:protein transport"/>
    <property type="evidence" value="ECO:0007669"/>
    <property type="project" value="UniProtKB-KW"/>
</dbReference>
<keyword evidence="4 11" id="KW-0812">Transmembrane</keyword>